<dbReference type="PATRIC" id="fig|442562.3.peg.2694"/>
<dbReference type="CDD" id="cd00158">
    <property type="entry name" value="RHOD"/>
    <property type="match status" value="1"/>
</dbReference>
<evidence type="ECO:0000313" key="4">
    <source>
        <dbReference type="Proteomes" id="UP000019666"/>
    </source>
</evidence>
<keyword evidence="1" id="KW-0732">Signal</keyword>
<dbReference type="Gene3D" id="3.40.250.10">
    <property type="entry name" value="Rhodanese-like domain"/>
    <property type="match status" value="1"/>
</dbReference>
<dbReference type="HOGENOM" id="CLU_094703_0_0_5"/>
<name>A0A017HMD3_9RHOB</name>
<sequence>MLRAALLLAVLLPVAAMAETVPEPEGYRGAPYAAPVPGGLAGATTVDAEEAHRLWEAGDVAFVDVLPREPKPGNLPEGTIWHERAHDGIPGATWLPNVGYEALSTEEERYFGDGLRQVTGGDPSRPVLFYCKQDCWMSWNAAKRALAMGYRNVLWFPGGADGWAGAGFPTERAEPLVRP</sequence>
<dbReference type="InterPro" id="IPR036873">
    <property type="entry name" value="Rhodanese-like_dom_sf"/>
</dbReference>
<dbReference type="PROSITE" id="PS50206">
    <property type="entry name" value="RHODANESE_3"/>
    <property type="match status" value="1"/>
</dbReference>
<evidence type="ECO:0000256" key="1">
    <source>
        <dbReference type="SAM" id="SignalP"/>
    </source>
</evidence>
<dbReference type="SMART" id="SM00450">
    <property type="entry name" value="RHOD"/>
    <property type="match status" value="1"/>
</dbReference>
<feature type="signal peptide" evidence="1">
    <location>
        <begin position="1"/>
        <end position="18"/>
    </location>
</feature>
<dbReference type="OrthoDB" id="176845at2"/>
<feature type="domain" description="Rhodanese" evidence="2">
    <location>
        <begin position="56"/>
        <end position="172"/>
    </location>
</feature>
<dbReference type="EMBL" id="AOSK01000068">
    <property type="protein sequence ID" value="EYD75652.1"/>
    <property type="molecule type" value="Genomic_DNA"/>
</dbReference>
<feature type="chain" id="PRO_5001492803" description="Rhodanese domain-containing protein" evidence="1">
    <location>
        <begin position="19"/>
        <end position="179"/>
    </location>
</feature>
<dbReference type="SUPFAM" id="SSF52821">
    <property type="entry name" value="Rhodanese/Cell cycle control phosphatase"/>
    <property type="match status" value="1"/>
</dbReference>
<dbReference type="AlphaFoldDB" id="A0A017HMD3"/>
<keyword evidence="4" id="KW-1185">Reference proteome</keyword>
<dbReference type="RefSeq" id="WP_037279246.1">
    <property type="nucleotide sequence ID" value="NZ_KK088560.1"/>
</dbReference>
<dbReference type="Pfam" id="PF00581">
    <property type="entry name" value="Rhodanese"/>
    <property type="match status" value="1"/>
</dbReference>
<protein>
    <recommendedName>
        <fullName evidence="2">Rhodanese domain-containing protein</fullName>
    </recommendedName>
</protein>
<dbReference type="Proteomes" id="UP000019666">
    <property type="component" value="Unassembled WGS sequence"/>
</dbReference>
<dbReference type="STRING" id="442562.Rumeso_02739"/>
<reference evidence="3 4" key="1">
    <citation type="submission" date="2013-02" db="EMBL/GenBank/DDBJ databases">
        <authorList>
            <person name="Fiebig A."/>
            <person name="Goeker M."/>
            <person name="Klenk H.-P.P."/>
        </authorList>
    </citation>
    <scope>NUCLEOTIDE SEQUENCE [LARGE SCALE GENOMIC DNA]</scope>
    <source>
        <strain evidence="3 4">DSM 19309</strain>
    </source>
</reference>
<organism evidence="3 4">
    <name type="scientific">Rubellimicrobium mesophilum DSM 19309</name>
    <dbReference type="NCBI Taxonomy" id="442562"/>
    <lineage>
        <taxon>Bacteria</taxon>
        <taxon>Pseudomonadati</taxon>
        <taxon>Pseudomonadota</taxon>
        <taxon>Alphaproteobacteria</taxon>
        <taxon>Rhodobacterales</taxon>
        <taxon>Roseobacteraceae</taxon>
        <taxon>Rubellimicrobium</taxon>
    </lineage>
</organism>
<dbReference type="InterPro" id="IPR022376">
    <property type="entry name" value="PQQ_CXXCW"/>
</dbReference>
<dbReference type="NCBIfam" id="TIGR03865">
    <property type="entry name" value="PQQ_CXXCW"/>
    <property type="match status" value="1"/>
</dbReference>
<accession>A0A017HMD3</accession>
<gene>
    <name evidence="3" type="ORF">Rumeso_02739</name>
</gene>
<proteinExistence type="predicted"/>
<dbReference type="InterPro" id="IPR001763">
    <property type="entry name" value="Rhodanese-like_dom"/>
</dbReference>
<evidence type="ECO:0000313" key="3">
    <source>
        <dbReference type="EMBL" id="EYD75652.1"/>
    </source>
</evidence>
<comment type="caution">
    <text evidence="3">The sequence shown here is derived from an EMBL/GenBank/DDBJ whole genome shotgun (WGS) entry which is preliminary data.</text>
</comment>
<evidence type="ECO:0000259" key="2">
    <source>
        <dbReference type="PROSITE" id="PS50206"/>
    </source>
</evidence>